<keyword evidence="2" id="KW-1185">Reference proteome</keyword>
<dbReference type="AlphaFoldDB" id="A0A834WA49"/>
<dbReference type="EMBL" id="JAAIUW010000010">
    <property type="protein sequence ID" value="KAF7811296.1"/>
    <property type="molecule type" value="Genomic_DNA"/>
</dbReference>
<evidence type="ECO:0000313" key="1">
    <source>
        <dbReference type="EMBL" id="KAF7811296.1"/>
    </source>
</evidence>
<comment type="caution">
    <text evidence="1">The sequence shown here is derived from an EMBL/GenBank/DDBJ whole genome shotgun (WGS) entry which is preliminary data.</text>
</comment>
<reference evidence="1" key="1">
    <citation type="submission" date="2020-09" db="EMBL/GenBank/DDBJ databases">
        <title>Genome-Enabled Discovery of Anthraquinone Biosynthesis in Senna tora.</title>
        <authorList>
            <person name="Kang S.-H."/>
            <person name="Pandey R.P."/>
            <person name="Lee C.-M."/>
            <person name="Sim J.-S."/>
            <person name="Jeong J.-T."/>
            <person name="Choi B.-S."/>
            <person name="Jung M."/>
            <person name="Ginzburg D."/>
            <person name="Zhao K."/>
            <person name="Won S.Y."/>
            <person name="Oh T.-J."/>
            <person name="Yu Y."/>
            <person name="Kim N.-H."/>
            <person name="Lee O.R."/>
            <person name="Lee T.-H."/>
            <person name="Bashyal P."/>
            <person name="Kim T.-S."/>
            <person name="Lee W.-H."/>
            <person name="Kawkins C."/>
            <person name="Kim C.-K."/>
            <person name="Kim J.S."/>
            <person name="Ahn B.O."/>
            <person name="Rhee S.Y."/>
            <person name="Sohng J.K."/>
        </authorList>
    </citation>
    <scope>NUCLEOTIDE SEQUENCE</scope>
    <source>
        <tissue evidence="1">Leaf</tissue>
    </source>
</reference>
<dbReference type="Proteomes" id="UP000634136">
    <property type="component" value="Unassembled WGS sequence"/>
</dbReference>
<organism evidence="1 2">
    <name type="scientific">Senna tora</name>
    <dbReference type="NCBI Taxonomy" id="362788"/>
    <lineage>
        <taxon>Eukaryota</taxon>
        <taxon>Viridiplantae</taxon>
        <taxon>Streptophyta</taxon>
        <taxon>Embryophyta</taxon>
        <taxon>Tracheophyta</taxon>
        <taxon>Spermatophyta</taxon>
        <taxon>Magnoliopsida</taxon>
        <taxon>eudicotyledons</taxon>
        <taxon>Gunneridae</taxon>
        <taxon>Pentapetalae</taxon>
        <taxon>rosids</taxon>
        <taxon>fabids</taxon>
        <taxon>Fabales</taxon>
        <taxon>Fabaceae</taxon>
        <taxon>Caesalpinioideae</taxon>
        <taxon>Cassia clade</taxon>
        <taxon>Senna</taxon>
    </lineage>
</organism>
<proteinExistence type="predicted"/>
<protein>
    <submittedName>
        <fullName evidence="1">Uncharacterized protein</fullName>
    </submittedName>
</protein>
<gene>
    <name evidence="1" type="ORF">G2W53_032272</name>
</gene>
<sequence length="62" mass="7247">MLDNHRFRSEKRVESYLLQSHHRDRSLAPPGSQPRTTLLAWRVESVAVAARVLEFELSKMKD</sequence>
<evidence type="ECO:0000313" key="2">
    <source>
        <dbReference type="Proteomes" id="UP000634136"/>
    </source>
</evidence>
<name>A0A834WA49_9FABA</name>
<accession>A0A834WA49</accession>